<reference evidence="9 10" key="1">
    <citation type="submission" date="2019-06" db="EMBL/GenBank/DDBJ databases">
        <title>Flavobacteriaceae Paucihalobacterium erythroidium CWB-1, complete genome.</title>
        <authorList>
            <person name="Wu S."/>
        </authorList>
    </citation>
    <scope>NUCLEOTIDE SEQUENCE [LARGE SCALE GENOMIC DNA]</scope>
    <source>
        <strain evidence="9 10">CWB-1</strain>
    </source>
</reference>
<keyword evidence="10" id="KW-1185">Reference proteome</keyword>
<feature type="transmembrane region" description="Helical" evidence="8">
    <location>
        <begin position="145"/>
        <end position="163"/>
    </location>
</feature>
<dbReference type="AlphaFoldDB" id="A0A506PPL5"/>
<dbReference type="InterPro" id="IPR007227">
    <property type="entry name" value="Cell_shape_determining_MreD"/>
</dbReference>
<accession>A0A506PPL5</accession>
<evidence type="ECO:0000256" key="6">
    <source>
        <dbReference type="ARBA" id="ARBA00022989"/>
    </source>
</evidence>
<name>A0A506PPL5_9FLAO</name>
<proteinExistence type="inferred from homology"/>
<sequence length="168" mass="19367">MNNNQTVKILSFLLLVLVQGLVLNHINFLGYINPFLYILFILIYPTSNNRVLFLLISFFLGFVIDIFSDSGGIHAAASVFLAYIRPPLLKFSFGMLYDYQSIKFNQIDLGNFFIYTTIGVFIHHFVVFILAFFNSELWLEILKSTLFSSIFSIVVILIIKILFSTNRK</sequence>
<dbReference type="OrthoDB" id="1132160at2"/>
<comment type="caution">
    <text evidence="9">The sequence shown here is derived from an EMBL/GenBank/DDBJ whole genome shotgun (WGS) entry which is preliminary data.</text>
</comment>
<evidence type="ECO:0000256" key="3">
    <source>
        <dbReference type="ARBA" id="ARBA00022475"/>
    </source>
</evidence>
<dbReference type="RefSeq" id="WP_140988661.1">
    <property type="nucleotide sequence ID" value="NZ_VHIQ01000001.1"/>
</dbReference>
<comment type="similarity">
    <text evidence="2">Belongs to the MreD family.</text>
</comment>
<keyword evidence="5" id="KW-0133">Cell shape</keyword>
<evidence type="ECO:0000256" key="7">
    <source>
        <dbReference type="ARBA" id="ARBA00023136"/>
    </source>
</evidence>
<keyword evidence="6 8" id="KW-1133">Transmembrane helix</keyword>
<evidence type="ECO:0000313" key="9">
    <source>
        <dbReference type="EMBL" id="TPV35651.1"/>
    </source>
</evidence>
<feature type="transmembrane region" description="Helical" evidence="8">
    <location>
        <begin position="73"/>
        <end position="91"/>
    </location>
</feature>
<comment type="subcellular location">
    <subcellularLocation>
        <location evidence="1">Cell membrane</location>
        <topology evidence="1">Multi-pass membrane protein</topology>
    </subcellularLocation>
</comment>
<evidence type="ECO:0000256" key="5">
    <source>
        <dbReference type="ARBA" id="ARBA00022960"/>
    </source>
</evidence>
<protein>
    <submittedName>
        <fullName evidence="9">Rod shape-determining protein MreD</fullName>
    </submittedName>
</protein>
<organism evidence="9 10">
    <name type="scientific">Paucihalobacter ruber</name>
    <dbReference type="NCBI Taxonomy" id="2567861"/>
    <lineage>
        <taxon>Bacteria</taxon>
        <taxon>Pseudomonadati</taxon>
        <taxon>Bacteroidota</taxon>
        <taxon>Flavobacteriia</taxon>
        <taxon>Flavobacteriales</taxon>
        <taxon>Flavobacteriaceae</taxon>
        <taxon>Paucihalobacter</taxon>
    </lineage>
</organism>
<feature type="transmembrane region" description="Helical" evidence="8">
    <location>
        <begin position="112"/>
        <end position="133"/>
    </location>
</feature>
<evidence type="ECO:0000313" key="10">
    <source>
        <dbReference type="Proteomes" id="UP000317332"/>
    </source>
</evidence>
<evidence type="ECO:0000256" key="1">
    <source>
        <dbReference type="ARBA" id="ARBA00004651"/>
    </source>
</evidence>
<keyword evidence="7 8" id="KW-0472">Membrane</keyword>
<dbReference type="Proteomes" id="UP000317332">
    <property type="component" value="Unassembled WGS sequence"/>
</dbReference>
<keyword evidence="4 8" id="KW-0812">Transmembrane</keyword>
<dbReference type="GO" id="GO:0005886">
    <property type="term" value="C:plasma membrane"/>
    <property type="evidence" value="ECO:0007669"/>
    <property type="project" value="UniProtKB-SubCell"/>
</dbReference>
<evidence type="ECO:0000256" key="2">
    <source>
        <dbReference type="ARBA" id="ARBA00007776"/>
    </source>
</evidence>
<gene>
    <name evidence="9" type="primary">mreD</name>
    <name evidence="9" type="ORF">FJ651_01700</name>
</gene>
<feature type="transmembrane region" description="Helical" evidence="8">
    <location>
        <begin position="28"/>
        <end position="44"/>
    </location>
</feature>
<feature type="transmembrane region" description="Helical" evidence="8">
    <location>
        <begin position="51"/>
        <end position="67"/>
    </location>
</feature>
<evidence type="ECO:0000256" key="8">
    <source>
        <dbReference type="SAM" id="Phobius"/>
    </source>
</evidence>
<dbReference type="EMBL" id="VHIQ01000001">
    <property type="protein sequence ID" value="TPV35651.1"/>
    <property type="molecule type" value="Genomic_DNA"/>
</dbReference>
<evidence type="ECO:0000256" key="4">
    <source>
        <dbReference type="ARBA" id="ARBA00022692"/>
    </source>
</evidence>
<dbReference type="GO" id="GO:0008360">
    <property type="term" value="P:regulation of cell shape"/>
    <property type="evidence" value="ECO:0007669"/>
    <property type="project" value="UniProtKB-KW"/>
</dbReference>
<dbReference type="NCBIfam" id="TIGR03426">
    <property type="entry name" value="shape_MreD"/>
    <property type="match status" value="1"/>
</dbReference>
<keyword evidence="3" id="KW-1003">Cell membrane</keyword>